<evidence type="ECO:0000313" key="2">
    <source>
        <dbReference type="Proteomes" id="UP001552299"/>
    </source>
</evidence>
<dbReference type="Proteomes" id="UP001552299">
    <property type="component" value="Unassembled WGS sequence"/>
</dbReference>
<keyword evidence="2" id="KW-1185">Reference proteome</keyword>
<gene>
    <name evidence="1" type="ORF">M5K25_027665</name>
</gene>
<dbReference type="AlphaFoldDB" id="A0ABD0TUF8"/>
<name>A0ABD0TUF8_DENTH</name>
<dbReference type="EMBL" id="JANQDX010000020">
    <property type="protein sequence ID" value="KAL0903296.1"/>
    <property type="molecule type" value="Genomic_DNA"/>
</dbReference>
<proteinExistence type="predicted"/>
<accession>A0ABD0TUF8</accession>
<organism evidence="1 2">
    <name type="scientific">Dendrobium thyrsiflorum</name>
    <name type="common">Pinecone-like raceme dendrobium</name>
    <name type="synonym">Orchid</name>
    <dbReference type="NCBI Taxonomy" id="117978"/>
    <lineage>
        <taxon>Eukaryota</taxon>
        <taxon>Viridiplantae</taxon>
        <taxon>Streptophyta</taxon>
        <taxon>Embryophyta</taxon>
        <taxon>Tracheophyta</taxon>
        <taxon>Spermatophyta</taxon>
        <taxon>Magnoliopsida</taxon>
        <taxon>Liliopsida</taxon>
        <taxon>Asparagales</taxon>
        <taxon>Orchidaceae</taxon>
        <taxon>Epidendroideae</taxon>
        <taxon>Malaxideae</taxon>
        <taxon>Dendrobiinae</taxon>
        <taxon>Dendrobium</taxon>
    </lineage>
</organism>
<protein>
    <submittedName>
        <fullName evidence="1">Uncharacterized protein</fullName>
    </submittedName>
</protein>
<reference evidence="1 2" key="1">
    <citation type="journal article" date="2024" name="Plant Biotechnol. J.">
        <title>Dendrobium thyrsiflorum genome and its molecular insights into genes involved in important horticultural traits.</title>
        <authorList>
            <person name="Chen B."/>
            <person name="Wang J.Y."/>
            <person name="Zheng P.J."/>
            <person name="Li K.L."/>
            <person name="Liang Y.M."/>
            <person name="Chen X.F."/>
            <person name="Zhang C."/>
            <person name="Zhao X."/>
            <person name="He X."/>
            <person name="Zhang G.Q."/>
            <person name="Liu Z.J."/>
            <person name="Xu Q."/>
        </authorList>
    </citation>
    <scope>NUCLEOTIDE SEQUENCE [LARGE SCALE GENOMIC DNA]</scope>
    <source>
        <strain evidence="1">GZMU011</strain>
    </source>
</reference>
<comment type="caution">
    <text evidence="1">The sequence shown here is derived from an EMBL/GenBank/DDBJ whole genome shotgun (WGS) entry which is preliminary data.</text>
</comment>
<evidence type="ECO:0000313" key="1">
    <source>
        <dbReference type="EMBL" id="KAL0903296.1"/>
    </source>
</evidence>
<sequence length="184" mass="20202">MGLAAERRGIGNWNCKKDKRLCKGGMVRSGSGCGTCGLSLRLVSKHERNRLNQVTFDEFEICPVRMNSKYIAPHYLASMKSPCNLSASCHNLASGPLSDLSSPHENRTALATSHCFMMSSPLIGPPRDLIVSHDDLTASSCLSLQQSRLRLVIGMFSFFDMDAIRADLEADLGENYGRAVLLHQ</sequence>